<sequence length="384" mass="43677">MATLVNGNNVKLLPQEICGLICQDSVLTRRDLSSLRTISRAFRDEAERLLYTSARLRGTRKIKSFCLSVIRKPFLAERLRQLTLFMPPQIDLEVDDLSRITKALRLCHNLRNLSVLQDDSRAIPQITGDAVHRWILDGHSFRLKSFASSYFRPEVLLCFLKDQLSIETLTIKCKGDAGLSSAPLPMLKNLDSSAGVVQEFGLDAWHHTTIERLQYSLIDSTDSEELSTFVALTQFSDSLKSLSIRRKNGADGLDIAVLIACVAAQLPDLKFLQILDYTAKMETYYVPFLPFPIMFTKIETLVIRPPTRAYTSLTEHTDISTYRELRTNSGRRNAANRLMTALKSLKRLVLIDKNIYEYTRTPNDGEICEHLLSAFDETQWLQVQ</sequence>
<evidence type="ECO:0008006" key="3">
    <source>
        <dbReference type="Google" id="ProtNLM"/>
    </source>
</evidence>
<evidence type="ECO:0000313" key="2">
    <source>
        <dbReference type="Proteomes" id="UP000054270"/>
    </source>
</evidence>
<gene>
    <name evidence="1" type="ORF">HYPSUDRAFT_68705</name>
</gene>
<protein>
    <recommendedName>
        <fullName evidence="3">F-box domain-containing protein</fullName>
    </recommendedName>
</protein>
<proteinExistence type="predicted"/>
<accession>A0A0D2M9U6</accession>
<dbReference type="Proteomes" id="UP000054270">
    <property type="component" value="Unassembled WGS sequence"/>
</dbReference>
<evidence type="ECO:0000313" key="1">
    <source>
        <dbReference type="EMBL" id="KJA20103.1"/>
    </source>
</evidence>
<reference evidence="2" key="1">
    <citation type="submission" date="2014-04" db="EMBL/GenBank/DDBJ databases">
        <title>Evolutionary Origins and Diversification of the Mycorrhizal Mutualists.</title>
        <authorList>
            <consortium name="DOE Joint Genome Institute"/>
            <consortium name="Mycorrhizal Genomics Consortium"/>
            <person name="Kohler A."/>
            <person name="Kuo A."/>
            <person name="Nagy L.G."/>
            <person name="Floudas D."/>
            <person name="Copeland A."/>
            <person name="Barry K.W."/>
            <person name="Cichocki N."/>
            <person name="Veneault-Fourrey C."/>
            <person name="LaButti K."/>
            <person name="Lindquist E.A."/>
            <person name="Lipzen A."/>
            <person name="Lundell T."/>
            <person name="Morin E."/>
            <person name="Murat C."/>
            <person name="Riley R."/>
            <person name="Ohm R."/>
            <person name="Sun H."/>
            <person name="Tunlid A."/>
            <person name="Henrissat B."/>
            <person name="Grigoriev I.V."/>
            <person name="Hibbett D.S."/>
            <person name="Martin F."/>
        </authorList>
    </citation>
    <scope>NUCLEOTIDE SEQUENCE [LARGE SCALE GENOMIC DNA]</scope>
    <source>
        <strain evidence="2">FD-334 SS-4</strain>
    </source>
</reference>
<organism evidence="1 2">
    <name type="scientific">Hypholoma sublateritium (strain FD-334 SS-4)</name>
    <dbReference type="NCBI Taxonomy" id="945553"/>
    <lineage>
        <taxon>Eukaryota</taxon>
        <taxon>Fungi</taxon>
        <taxon>Dikarya</taxon>
        <taxon>Basidiomycota</taxon>
        <taxon>Agaricomycotina</taxon>
        <taxon>Agaricomycetes</taxon>
        <taxon>Agaricomycetidae</taxon>
        <taxon>Agaricales</taxon>
        <taxon>Agaricineae</taxon>
        <taxon>Strophariaceae</taxon>
        <taxon>Hypholoma</taxon>
    </lineage>
</organism>
<dbReference type="OrthoDB" id="3232239at2759"/>
<name>A0A0D2M9U6_HYPSF</name>
<keyword evidence="2" id="KW-1185">Reference proteome</keyword>
<dbReference type="AlphaFoldDB" id="A0A0D2M9U6"/>
<dbReference type="EMBL" id="KN817570">
    <property type="protein sequence ID" value="KJA20103.1"/>
    <property type="molecule type" value="Genomic_DNA"/>
</dbReference>
<dbReference type="OMA" id="AVHRWIL"/>